<protein>
    <submittedName>
        <fullName evidence="1">Uncharacterized protein</fullName>
    </submittedName>
</protein>
<organism evidence="1 2">
    <name type="scientific">Mycena albidolilacea</name>
    <dbReference type="NCBI Taxonomy" id="1033008"/>
    <lineage>
        <taxon>Eukaryota</taxon>
        <taxon>Fungi</taxon>
        <taxon>Dikarya</taxon>
        <taxon>Basidiomycota</taxon>
        <taxon>Agaricomycotina</taxon>
        <taxon>Agaricomycetes</taxon>
        <taxon>Agaricomycetidae</taxon>
        <taxon>Agaricales</taxon>
        <taxon>Marasmiineae</taxon>
        <taxon>Mycenaceae</taxon>
        <taxon>Mycena</taxon>
    </lineage>
</organism>
<reference evidence="1" key="1">
    <citation type="submission" date="2023-03" db="EMBL/GenBank/DDBJ databases">
        <title>Massive genome expansion in bonnet fungi (Mycena s.s.) driven by repeated elements and novel gene families across ecological guilds.</title>
        <authorList>
            <consortium name="Lawrence Berkeley National Laboratory"/>
            <person name="Harder C.B."/>
            <person name="Miyauchi S."/>
            <person name="Viragh M."/>
            <person name="Kuo A."/>
            <person name="Thoen E."/>
            <person name="Andreopoulos B."/>
            <person name="Lu D."/>
            <person name="Skrede I."/>
            <person name="Drula E."/>
            <person name="Henrissat B."/>
            <person name="Morin E."/>
            <person name="Kohler A."/>
            <person name="Barry K."/>
            <person name="LaButti K."/>
            <person name="Morin E."/>
            <person name="Salamov A."/>
            <person name="Lipzen A."/>
            <person name="Mereny Z."/>
            <person name="Hegedus B."/>
            <person name="Baldrian P."/>
            <person name="Stursova M."/>
            <person name="Weitz H."/>
            <person name="Taylor A."/>
            <person name="Grigoriev I.V."/>
            <person name="Nagy L.G."/>
            <person name="Martin F."/>
            <person name="Kauserud H."/>
        </authorList>
    </citation>
    <scope>NUCLEOTIDE SEQUENCE</scope>
    <source>
        <strain evidence="1">CBHHK002</strain>
    </source>
</reference>
<comment type="caution">
    <text evidence="1">The sequence shown here is derived from an EMBL/GenBank/DDBJ whole genome shotgun (WGS) entry which is preliminary data.</text>
</comment>
<name>A0AAD6ZV65_9AGAR</name>
<dbReference type="EMBL" id="JARIHO010000026">
    <property type="protein sequence ID" value="KAJ7340843.1"/>
    <property type="molecule type" value="Genomic_DNA"/>
</dbReference>
<feature type="non-terminal residue" evidence="1">
    <location>
        <position position="69"/>
    </location>
</feature>
<dbReference type="AlphaFoldDB" id="A0AAD6ZV65"/>
<sequence length="69" mass="8283">PTPPAPPIGSLQYDLVSKKYTLRWESWQEFKVWHDDEQNKKGIQLKRVKVYEYASSPHFDQQVRYVCSR</sequence>
<dbReference type="Proteomes" id="UP001218218">
    <property type="component" value="Unassembled WGS sequence"/>
</dbReference>
<evidence type="ECO:0000313" key="1">
    <source>
        <dbReference type="EMBL" id="KAJ7340843.1"/>
    </source>
</evidence>
<proteinExistence type="predicted"/>
<feature type="non-terminal residue" evidence="1">
    <location>
        <position position="1"/>
    </location>
</feature>
<evidence type="ECO:0000313" key="2">
    <source>
        <dbReference type="Proteomes" id="UP001218218"/>
    </source>
</evidence>
<gene>
    <name evidence="1" type="ORF">DFH08DRAFT_617011</name>
</gene>
<keyword evidence="2" id="KW-1185">Reference proteome</keyword>
<accession>A0AAD6ZV65</accession>